<dbReference type="EMBL" id="JAINVZ010000021">
    <property type="protein sequence ID" value="MBY8888041.1"/>
    <property type="molecule type" value="Genomic_DNA"/>
</dbReference>
<keyword evidence="2" id="KW-1185">Reference proteome</keyword>
<comment type="caution">
    <text evidence="1">The sequence shown here is derived from an EMBL/GenBank/DDBJ whole genome shotgun (WGS) entry which is preliminary data.</text>
</comment>
<accession>A0ABS7QXU8</accession>
<name>A0ABS7QXU8_9ACTN</name>
<reference evidence="1 2" key="1">
    <citation type="submission" date="2021-08" db="EMBL/GenBank/DDBJ databases">
        <title>Streptomyces sp. PTM05 isolated from lichen.</title>
        <authorList>
            <person name="Somphong A."/>
            <person name="Phongsopitanun W."/>
            <person name="Tanasupawat S."/>
        </authorList>
    </citation>
    <scope>NUCLEOTIDE SEQUENCE [LARGE SCALE GENOMIC DNA]</scope>
    <source>
        <strain evidence="1 2">Ptm05</strain>
    </source>
</reference>
<evidence type="ECO:0000313" key="1">
    <source>
        <dbReference type="EMBL" id="MBY8888041.1"/>
    </source>
</evidence>
<dbReference type="Proteomes" id="UP001198565">
    <property type="component" value="Unassembled WGS sequence"/>
</dbReference>
<sequence>MILSISAAVLLGVFLAFLLRSRSLGAGSCVVAVLFGFYLASTGLAAPINQVTHDLAHSVAQLGH</sequence>
<dbReference type="RefSeq" id="WP_222980780.1">
    <property type="nucleotide sequence ID" value="NZ_JAINVZ010000021.1"/>
</dbReference>
<evidence type="ECO:0000313" key="2">
    <source>
        <dbReference type="Proteomes" id="UP001198565"/>
    </source>
</evidence>
<organism evidence="1 2">
    <name type="scientific">Streptantibioticus parmotrematis</name>
    <dbReference type="NCBI Taxonomy" id="2873249"/>
    <lineage>
        <taxon>Bacteria</taxon>
        <taxon>Bacillati</taxon>
        <taxon>Actinomycetota</taxon>
        <taxon>Actinomycetes</taxon>
        <taxon>Kitasatosporales</taxon>
        <taxon>Streptomycetaceae</taxon>
        <taxon>Streptantibioticus</taxon>
    </lineage>
</organism>
<gene>
    <name evidence="1" type="ORF">K7472_24835</name>
</gene>
<protein>
    <submittedName>
        <fullName evidence="1">Uncharacterized protein</fullName>
    </submittedName>
</protein>
<proteinExistence type="predicted"/>